<dbReference type="GO" id="GO:0004467">
    <property type="term" value="F:long-chain fatty acid-CoA ligase activity"/>
    <property type="evidence" value="ECO:0007669"/>
    <property type="project" value="TreeGrafter"/>
</dbReference>
<reference evidence="3" key="1">
    <citation type="journal article" date="2020" name="Stud. Mycol.">
        <title>101 Dothideomycetes genomes: a test case for predicting lifestyles and emergence of pathogens.</title>
        <authorList>
            <person name="Haridas S."/>
            <person name="Albert R."/>
            <person name="Binder M."/>
            <person name="Bloem J."/>
            <person name="Labutti K."/>
            <person name="Salamov A."/>
            <person name="Andreopoulos B."/>
            <person name="Baker S."/>
            <person name="Barry K."/>
            <person name="Bills G."/>
            <person name="Bluhm B."/>
            <person name="Cannon C."/>
            <person name="Castanera R."/>
            <person name="Culley D."/>
            <person name="Daum C."/>
            <person name="Ezra D."/>
            <person name="Gonzalez J."/>
            <person name="Henrissat B."/>
            <person name="Kuo A."/>
            <person name="Liang C."/>
            <person name="Lipzen A."/>
            <person name="Lutzoni F."/>
            <person name="Magnuson J."/>
            <person name="Mondo S."/>
            <person name="Nolan M."/>
            <person name="Ohm R."/>
            <person name="Pangilinan J."/>
            <person name="Park H.-J."/>
            <person name="Ramirez L."/>
            <person name="Alfaro M."/>
            <person name="Sun H."/>
            <person name="Tritt A."/>
            <person name="Yoshinaga Y."/>
            <person name="Zwiers L.-H."/>
            <person name="Turgeon B."/>
            <person name="Goodwin S."/>
            <person name="Spatafora J."/>
            <person name="Crous P."/>
            <person name="Grigoriev I."/>
        </authorList>
    </citation>
    <scope>NUCLEOTIDE SEQUENCE</scope>
    <source>
        <strain evidence="3">ATCC 16933</strain>
    </source>
</reference>
<protein>
    <recommendedName>
        <fullName evidence="2">AMP-dependent synthetase/ligase domain-containing protein</fullName>
    </recommendedName>
</protein>
<keyword evidence="1" id="KW-0812">Transmembrane</keyword>
<feature type="transmembrane region" description="Helical" evidence="1">
    <location>
        <begin position="162"/>
        <end position="184"/>
    </location>
</feature>
<dbReference type="AlphaFoldDB" id="A0A6A6NVV5"/>
<dbReference type="Proteomes" id="UP000799766">
    <property type="component" value="Unassembled WGS sequence"/>
</dbReference>
<dbReference type="Pfam" id="PF00501">
    <property type="entry name" value="AMP-binding"/>
    <property type="match status" value="1"/>
</dbReference>
<evidence type="ECO:0000313" key="3">
    <source>
        <dbReference type="EMBL" id="KAF2455592.1"/>
    </source>
</evidence>
<dbReference type="InterPro" id="IPR042099">
    <property type="entry name" value="ANL_N_sf"/>
</dbReference>
<accession>A0A6A6NVV5</accession>
<dbReference type="SUPFAM" id="SSF56801">
    <property type="entry name" value="Acetyl-CoA synthetase-like"/>
    <property type="match status" value="1"/>
</dbReference>
<feature type="domain" description="AMP-dependent synthetase/ligase" evidence="2">
    <location>
        <begin position="141"/>
        <end position="237"/>
    </location>
</feature>
<feature type="transmembrane region" description="Helical" evidence="1">
    <location>
        <begin position="20"/>
        <end position="38"/>
    </location>
</feature>
<organism evidence="3 4">
    <name type="scientific">Lineolata rhizophorae</name>
    <dbReference type="NCBI Taxonomy" id="578093"/>
    <lineage>
        <taxon>Eukaryota</taxon>
        <taxon>Fungi</taxon>
        <taxon>Dikarya</taxon>
        <taxon>Ascomycota</taxon>
        <taxon>Pezizomycotina</taxon>
        <taxon>Dothideomycetes</taxon>
        <taxon>Dothideomycetes incertae sedis</taxon>
        <taxon>Lineolatales</taxon>
        <taxon>Lineolataceae</taxon>
        <taxon>Lineolata</taxon>
    </lineage>
</organism>
<dbReference type="InterPro" id="IPR000873">
    <property type="entry name" value="AMP-dep_synth/lig_dom"/>
</dbReference>
<evidence type="ECO:0000259" key="2">
    <source>
        <dbReference type="Pfam" id="PF00501"/>
    </source>
</evidence>
<keyword evidence="4" id="KW-1185">Reference proteome</keyword>
<dbReference type="EMBL" id="MU001686">
    <property type="protein sequence ID" value="KAF2455592.1"/>
    <property type="molecule type" value="Genomic_DNA"/>
</dbReference>
<evidence type="ECO:0000313" key="4">
    <source>
        <dbReference type="Proteomes" id="UP000799766"/>
    </source>
</evidence>
<evidence type="ECO:0000256" key="1">
    <source>
        <dbReference type="SAM" id="Phobius"/>
    </source>
</evidence>
<proteinExistence type="predicted"/>
<keyword evidence="1" id="KW-1133">Transmembrane helix</keyword>
<sequence>MGLLDDLDALLLSLFAGSNALTILLTVAVGGFLAFLYYDSPEPDTHPMLLARGASASPVRMPGESAVYRSQELPHGYPLRTGLGVKYPGAPAYSGGKNGDLRDIWRRVSGKLPLEGGDADANTGKILTVLGKEEVVEHDIKELEREIAAVGKFLKGHKAQRVAVYLPNCIELLAVVFAGSFFGFDTILVPYNQPPEALTSLLRETEADSLIAEAGSLPLEDVGKDVPNLHQVVWVVEKTSRHVDWSEVPAGVGGKIDVVVWHELSREQNGSSAELPADDSKQTPGGIVAVWQVAPGAQSEIVEFSQANLTAAIASHLSVLPRPHRLTPSDLFLSAESLTHTYALTLTLAALFSHATVALTSVAGAGVPLAASSVSVAPTVIVASAETAASMHEEEREKLSASTVRRVAHTAQTRVLAGGAMPSPDGMWARVGGGKTGLGTEPGKLRLLYVSERAGMGGHKPPMTAQELSDLRVFTGARVVYALTAAKVTGAAAQTTLFDYRNEGKDKAGKPHVHFGVPPSSLELKVVDARGVQTTDDKAEGEVVAMGPSVAGGEARLGFLGRFRDDGCLAYL</sequence>
<dbReference type="PANTHER" id="PTHR43272:SF11">
    <property type="entry name" value="AMP-DEPENDENT SYNTHETASE_LIGASE DOMAIN-CONTAINING PROTEIN"/>
    <property type="match status" value="1"/>
</dbReference>
<gene>
    <name evidence="3" type="ORF">BDY21DRAFT_289228</name>
</gene>
<dbReference type="PANTHER" id="PTHR43272">
    <property type="entry name" value="LONG-CHAIN-FATTY-ACID--COA LIGASE"/>
    <property type="match status" value="1"/>
</dbReference>
<dbReference type="Gene3D" id="3.40.50.12780">
    <property type="entry name" value="N-terminal domain of ligase-like"/>
    <property type="match status" value="1"/>
</dbReference>
<dbReference type="GO" id="GO:0005783">
    <property type="term" value="C:endoplasmic reticulum"/>
    <property type="evidence" value="ECO:0007669"/>
    <property type="project" value="TreeGrafter"/>
</dbReference>
<dbReference type="OrthoDB" id="4138492at2759"/>
<name>A0A6A6NVV5_9PEZI</name>
<keyword evidence="1" id="KW-0472">Membrane</keyword>
<dbReference type="GO" id="GO:0016020">
    <property type="term" value="C:membrane"/>
    <property type="evidence" value="ECO:0007669"/>
    <property type="project" value="TreeGrafter"/>
</dbReference>